<organism evidence="4 5">
    <name type="scientific">Solanum commersonii</name>
    <name type="common">Commerson's wild potato</name>
    <name type="synonym">Commerson's nightshade</name>
    <dbReference type="NCBI Taxonomy" id="4109"/>
    <lineage>
        <taxon>Eukaryota</taxon>
        <taxon>Viridiplantae</taxon>
        <taxon>Streptophyta</taxon>
        <taxon>Embryophyta</taxon>
        <taxon>Tracheophyta</taxon>
        <taxon>Spermatophyta</taxon>
        <taxon>Magnoliopsida</taxon>
        <taxon>eudicotyledons</taxon>
        <taxon>Gunneridae</taxon>
        <taxon>Pentapetalae</taxon>
        <taxon>asterids</taxon>
        <taxon>lamiids</taxon>
        <taxon>Solanales</taxon>
        <taxon>Solanaceae</taxon>
        <taxon>Solanoideae</taxon>
        <taxon>Solaneae</taxon>
        <taxon>Solanum</taxon>
    </lineage>
</organism>
<dbReference type="Proteomes" id="UP000824120">
    <property type="component" value="Chromosome 5"/>
</dbReference>
<dbReference type="OrthoDB" id="2019747at2759"/>
<gene>
    <name evidence="4" type="ORF">H5410_028356</name>
</gene>
<feature type="compositionally biased region" description="Low complexity" evidence="2">
    <location>
        <begin position="13"/>
        <end position="50"/>
    </location>
</feature>
<comment type="caution">
    <text evidence="4">The sequence shown here is derived from an EMBL/GenBank/DDBJ whole genome shotgun (WGS) entry which is preliminary data.</text>
</comment>
<dbReference type="EMBL" id="JACXVP010000005">
    <property type="protein sequence ID" value="KAG5606864.1"/>
    <property type="molecule type" value="Genomic_DNA"/>
</dbReference>
<dbReference type="Pfam" id="PF00139">
    <property type="entry name" value="Lectin_legB"/>
    <property type="match status" value="1"/>
</dbReference>
<reference evidence="4 5" key="1">
    <citation type="submission" date="2020-09" db="EMBL/GenBank/DDBJ databases">
        <title>De no assembly of potato wild relative species, Solanum commersonii.</title>
        <authorList>
            <person name="Cho K."/>
        </authorList>
    </citation>
    <scope>NUCLEOTIDE SEQUENCE [LARGE SCALE GENOMIC DNA]</scope>
    <source>
        <strain evidence="4">LZ3.2</strain>
        <tissue evidence="4">Leaf</tissue>
    </source>
</reference>
<accession>A0A9J5Z4K7</accession>
<evidence type="ECO:0000313" key="4">
    <source>
        <dbReference type="EMBL" id="KAG5606864.1"/>
    </source>
</evidence>
<keyword evidence="1" id="KW-0430">Lectin</keyword>
<feature type="region of interest" description="Disordered" evidence="2">
    <location>
        <begin position="12"/>
        <end position="50"/>
    </location>
</feature>
<keyword evidence="5" id="KW-1185">Reference proteome</keyword>
<evidence type="ECO:0000256" key="1">
    <source>
        <dbReference type="ARBA" id="ARBA00022734"/>
    </source>
</evidence>
<sequence length="123" mass="13447">MCNDNLKALKSVSSLSPLSRPPSSTHSRPAATPTHHRPAPSQQQQQQRAAAAAILPKKPILIVDINLSDYLKELMFVGFAASTDGSTELHSIENWSFRTYGFGPVRHPHNVSDNTVIVKPPII</sequence>
<feature type="domain" description="Legume lectin" evidence="3">
    <location>
        <begin position="55"/>
        <end position="104"/>
    </location>
</feature>
<dbReference type="InterPro" id="IPR013320">
    <property type="entry name" value="ConA-like_dom_sf"/>
</dbReference>
<dbReference type="AlphaFoldDB" id="A0A9J5Z4K7"/>
<dbReference type="Gene3D" id="2.60.120.200">
    <property type="match status" value="1"/>
</dbReference>
<dbReference type="GO" id="GO:0030246">
    <property type="term" value="F:carbohydrate binding"/>
    <property type="evidence" value="ECO:0007669"/>
    <property type="project" value="UniProtKB-KW"/>
</dbReference>
<evidence type="ECO:0000259" key="3">
    <source>
        <dbReference type="Pfam" id="PF00139"/>
    </source>
</evidence>
<dbReference type="SUPFAM" id="SSF49899">
    <property type="entry name" value="Concanavalin A-like lectins/glucanases"/>
    <property type="match status" value="1"/>
</dbReference>
<evidence type="ECO:0000313" key="5">
    <source>
        <dbReference type="Proteomes" id="UP000824120"/>
    </source>
</evidence>
<dbReference type="InterPro" id="IPR001220">
    <property type="entry name" value="Legume_lectin_dom"/>
</dbReference>
<evidence type="ECO:0000256" key="2">
    <source>
        <dbReference type="SAM" id="MobiDB-lite"/>
    </source>
</evidence>
<protein>
    <recommendedName>
        <fullName evidence="3">Legume lectin domain-containing protein</fullName>
    </recommendedName>
</protein>
<proteinExistence type="predicted"/>
<name>A0A9J5Z4K7_SOLCO</name>